<protein>
    <submittedName>
        <fullName evidence="2">Uncharacterized protein</fullName>
    </submittedName>
</protein>
<dbReference type="PATRIC" id="fig|48936.3.peg.4390"/>
<name>A0A0B8ZYL0_9SPHN</name>
<dbReference type="STRING" id="48936.NJ75_04357"/>
<sequence>MPKTPGKTPPSFSAFTSAGDEVREWPVTSDQQQDRAWKNDRVDADHTNDLALVKRKVEAQEQILRALIGFLADADPEVILQLKARIVQNRAARANEVPLDSESHEDEVIRLVEREFKRRHSL</sequence>
<dbReference type="Proteomes" id="UP000031338">
    <property type="component" value="Unassembled WGS sequence"/>
</dbReference>
<keyword evidence="3" id="KW-1185">Reference proteome</keyword>
<dbReference type="AlphaFoldDB" id="A0A0B8ZYL0"/>
<evidence type="ECO:0000256" key="1">
    <source>
        <dbReference type="SAM" id="MobiDB-lite"/>
    </source>
</evidence>
<evidence type="ECO:0000313" key="3">
    <source>
        <dbReference type="Proteomes" id="UP000031338"/>
    </source>
</evidence>
<evidence type="ECO:0000313" key="2">
    <source>
        <dbReference type="EMBL" id="KHS42229.1"/>
    </source>
</evidence>
<feature type="region of interest" description="Disordered" evidence="1">
    <location>
        <begin position="1"/>
        <end position="38"/>
    </location>
</feature>
<dbReference type="EMBL" id="JRVC01000032">
    <property type="protein sequence ID" value="KHS42229.1"/>
    <property type="molecule type" value="Genomic_DNA"/>
</dbReference>
<accession>A0A0B8ZYL0</accession>
<dbReference type="RefSeq" id="WP_156135916.1">
    <property type="nucleotide sequence ID" value="NZ_JRVC01000032.1"/>
</dbReference>
<gene>
    <name evidence="2" type="ORF">NJ75_04357</name>
</gene>
<proteinExistence type="predicted"/>
<reference evidence="2 3" key="1">
    <citation type="submission" date="2014-10" db="EMBL/GenBank/DDBJ databases">
        <title>Draft genome sequence of Novosphingobium subterraneum DSM 12447.</title>
        <authorList>
            <person name="Gan H.M."/>
            <person name="Gan H.Y."/>
            <person name="Savka M.A."/>
        </authorList>
    </citation>
    <scope>NUCLEOTIDE SEQUENCE [LARGE SCALE GENOMIC DNA]</scope>
    <source>
        <strain evidence="2 3">DSM 12447</strain>
    </source>
</reference>
<organism evidence="2 3">
    <name type="scientific">Novosphingobium subterraneum</name>
    <dbReference type="NCBI Taxonomy" id="48936"/>
    <lineage>
        <taxon>Bacteria</taxon>
        <taxon>Pseudomonadati</taxon>
        <taxon>Pseudomonadota</taxon>
        <taxon>Alphaproteobacteria</taxon>
        <taxon>Sphingomonadales</taxon>
        <taxon>Sphingomonadaceae</taxon>
        <taxon>Novosphingobium</taxon>
    </lineage>
</organism>
<comment type="caution">
    <text evidence="2">The sequence shown here is derived from an EMBL/GenBank/DDBJ whole genome shotgun (WGS) entry which is preliminary data.</text>
</comment>